<keyword evidence="1" id="KW-0805">Transcription regulation</keyword>
<dbReference type="EMBL" id="CSTE01000005">
    <property type="protein sequence ID" value="CQR52958.1"/>
    <property type="molecule type" value="Genomic_DNA"/>
</dbReference>
<dbReference type="Pfam" id="PF15915">
    <property type="entry name" value="BAT"/>
    <property type="match status" value="1"/>
</dbReference>
<dbReference type="PANTHER" id="PTHR34236:SF1">
    <property type="entry name" value="DIMETHYL SULFOXIDE REDUCTASE TRANSCRIPTIONAL ACTIVATOR"/>
    <property type="match status" value="1"/>
</dbReference>
<dbReference type="AlphaFoldDB" id="A0A0D6JWA1"/>
<dbReference type="PANTHER" id="PTHR34236">
    <property type="entry name" value="DIMETHYL SULFOXIDE REDUCTASE TRANSCRIPTIONAL ACTIVATOR"/>
    <property type="match status" value="1"/>
</dbReference>
<dbReference type="Gene3D" id="1.10.10.10">
    <property type="entry name" value="Winged helix-like DNA-binding domain superfamily/Winged helix DNA-binding domain"/>
    <property type="match status" value="1"/>
</dbReference>
<sequence length="223" mass="24602">MHEDRSGDDARPIYLEITLDDPRLILSSFVAGHQGPVELEFQPTEGLGWDCAFVVVEQGAVDSVAASLVVDPTVIEADFLGSVGSDRRFRVLFGSGVQLIPPSSTEMGVRVISVRHENSKWYIQMHLPAHSTLHRVQEHYHDNDISFRVKRLHVARDTDVGSETALLPGQRKALLVAHENGYFEVPRGSSQGELATILGISKSGVSQRIRRAISRLIEATLSQ</sequence>
<dbReference type="SUPFAM" id="SSF88659">
    <property type="entry name" value="Sigma3 and sigma4 domains of RNA polymerase sigma factors"/>
    <property type="match status" value="1"/>
</dbReference>
<accession>A0A0D6JWA1</accession>
<dbReference type="InterPro" id="IPR007050">
    <property type="entry name" value="HTH_bacterioopsin"/>
</dbReference>
<dbReference type="Pfam" id="PF04967">
    <property type="entry name" value="HTH_10"/>
    <property type="match status" value="1"/>
</dbReference>
<dbReference type="Proteomes" id="UP000198902">
    <property type="component" value="Unassembled WGS sequence"/>
</dbReference>
<dbReference type="InterPro" id="IPR031803">
    <property type="entry name" value="BAT_GAF/HTH-assoc"/>
</dbReference>
<reference evidence="6" key="1">
    <citation type="submission" date="2015-03" db="EMBL/GenBank/DDBJ databases">
        <authorList>
            <person name="Urmite Genomes"/>
        </authorList>
    </citation>
    <scope>NUCLEOTIDE SEQUENCE [LARGE SCALE GENOMIC DNA]</scope>
    <source>
        <strain evidence="6">Arc-Hr</strain>
    </source>
</reference>
<dbReference type="RefSeq" id="WP_089780964.1">
    <property type="nucleotide sequence ID" value="NZ_CABLRR010000005.1"/>
</dbReference>
<evidence type="ECO:0000313" key="6">
    <source>
        <dbReference type="Proteomes" id="UP000198902"/>
    </source>
</evidence>
<evidence type="ECO:0000259" key="3">
    <source>
        <dbReference type="Pfam" id="PF04967"/>
    </source>
</evidence>
<feature type="domain" description="Bacterioopsin transcriptional activator GAF and HTH associated" evidence="4">
    <location>
        <begin position="14"/>
        <end position="146"/>
    </location>
</feature>
<dbReference type="InterPro" id="IPR013324">
    <property type="entry name" value="RNA_pol_sigma_r3/r4-like"/>
</dbReference>
<evidence type="ECO:0000256" key="1">
    <source>
        <dbReference type="ARBA" id="ARBA00023015"/>
    </source>
</evidence>
<name>A0A0D6JWA1_9EURY</name>
<proteinExistence type="predicted"/>
<evidence type="ECO:0000256" key="2">
    <source>
        <dbReference type="ARBA" id="ARBA00023163"/>
    </source>
</evidence>
<evidence type="ECO:0000313" key="5">
    <source>
        <dbReference type="EMBL" id="CQR52958.1"/>
    </source>
</evidence>
<protein>
    <submittedName>
        <fullName evidence="5">HTH DNA binding domain protein</fullName>
    </submittedName>
</protein>
<dbReference type="InterPro" id="IPR036388">
    <property type="entry name" value="WH-like_DNA-bd_sf"/>
</dbReference>
<keyword evidence="2" id="KW-0804">Transcription</keyword>
<keyword evidence="6" id="KW-1185">Reference proteome</keyword>
<gene>
    <name evidence="5" type="ORF">BN996_03387</name>
</gene>
<dbReference type="OrthoDB" id="156233at2157"/>
<organism evidence="5 6">
    <name type="scientific">Haloferax massiliensis</name>
    <dbReference type="NCBI Taxonomy" id="1476858"/>
    <lineage>
        <taxon>Archaea</taxon>
        <taxon>Methanobacteriati</taxon>
        <taxon>Methanobacteriota</taxon>
        <taxon>Stenosarchaea group</taxon>
        <taxon>Halobacteria</taxon>
        <taxon>Halobacteriales</taxon>
        <taxon>Haloferacaceae</taxon>
        <taxon>Haloferax</taxon>
    </lineage>
</organism>
<feature type="domain" description="HTH bat-type" evidence="3">
    <location>
        <begin position="170"/>
        <end position="218"/>
    </location>
</feature>
<evidence type="ECO:0000259" key="4">
    <source>
        <dbReference type="Pfam" id="PF15915"/>
    </source>
</evidence>